<keyword evidence="3" id="KW-1185">Reference proteome</keyword>
<dbReference type="RefSeq" id="WP_036431019.1">
    <property type="nucleotide sequence ID" value="NZ_AP022567.1"/>
</dbReference>
<dbReference type="Proteomes" id="UP001241092">
    <property type="component" value="Chromosome"/>
</dbReference>
<dbReference type="EMBL" id="AP022567">
    <property type="protein sequence ID" value="BBX33484.1"/>
    <property type="molecule type" value="Genomic_DNA"/>
</dbReference>
<proteinExistence type="predicted"/>
<dbReference type="EMBL" id="AP027452">
    <property type="protein sequence ID" value="BDY27919.1"/>
    <property type="molecule type" value="Genomic_DNA"/>
</dbReference>
<dbReference type="Proteomes" id="UP000465622">
    <property type="component" value="Chromosome"/>
</dbReference>
<evidence type="ECO:0000313" key="1">
    <source>
        <dbReference type="EMBL" id="BBX33484.1"/>
    </source>
</evidence>
<evidence type="ECO:0000313" key="2">
    <source>
        <dbReference type="EMBL" id="BDY27919.1"/>
    </source>
</evidence>
<sequence length="147" mass="16086">MEPDDFADRVSRLESENRKLNERVRSSEQDAAAARILAGAADRDVSELSTDVRAIRGEVGELRGEVGQLRGEVGDHRKATAASFNAMRADFADLRSDFAGLRSEMNTRFAQVDAGFIEMRGKLDATAAGQAHIAGLLQRLIDDQNPR</sequence>
<evidence type="ECO:0000313" key="4">
    <source>
        <dbReference type="Proteomes" id="UP001241092"/>
    </source>
</evidence>
<protein>
    <submittedName>
        <fullName evidence="2">Uncharacterized protein</fullName>
    </submittedName>
</protein>
<reference evidence="1 3" key="1">
    <citation type="journal article" date="2019" name="Emerg. Microbes Infect.">
        <title>Comprehensive subspecies identification of 175 nontuberculous mycobacteria species based on 7547 genomic profiles.</title>
        <authorList>
            <person name="Matsumoto Y."/>
            <person name="Kinjo T."/>
            <person name="Motooka D."/>
            <person name="Nabeya D."/>
            <person name="Jung N."/>
            <person name="Uechi K."/>
            <person name="Horii T."/>
            <person name="Iida T."/>
            <person name="Fujita J."/>
            <person name="Nakamura S."/>
        </authorList>
    </citation>
    <scope>NUCLEOTIDE SEQUENCE [LARGE SCALE GENOMIC DNA]</scope>
    <source>
        <strain evidence="1 3">JCM 12375</strain>
    </source>
</reference>
<dbReference type="Gene3D" id="1.20.58.130">
    <property type="match status" value="1"/>
</dbReference>
<accession>A0AAI8TS93</accession>
<name>A0AAI8TS93_MYCME</name>
<evidence type="ECO:0000313" key="3">
    <source>
        <dbReference type="Proteomes" id="UP000465622"/>
    </source>
</evidence>
<gene>
    <name evidence="2" type="ORF">hbim_01849</name>
    <name evidence="1" type="ORF">MMAGJ_27660</name>
</gene>
<reference evidence="2" key="3">
    <citation type="submission" date="2023-03" db="EMBL/GenBank/DDBJ databases">
        <title>Draft genome sequence of a Mycolicibacterium mageritense strain H4_3_1 isolated from a hybrid biological-inorganic system reactor.</title>
        <authorList>
            <person name="Feng X."/>
            <person name="Kazama D."/>
            <person name="Sato K."/>
            <person name="Kobayashi H."/>
        </authorList>
    </citation>
    <scope>NUCLEOTIDE SEQUENCE</scope>
    <source>
        <strain evidence="2">H4_3_1</strain>
    </source>
</reference>
<dbReference type="AlphaFoldDB" id="A0AAI8TS93"/>
<organism evidence="2 4">
    <name type="scientific">Mycolicibacterium mageritense</name>
    <name type="common">Mycobacterium mageritense</name>
    <dbReference type="NCBI Taxonomy" id="53462"/>
    <lineage>
        <taxon>Bacteria</taxon>
        <taxon>Bacillati</taxon>
        <taxon>Actinomycetota</taxon>
        <taxon>Actinomycetes</taxon>
        <taxon>Mycobacteriales</taxon>
        <taxon>Mycobacteriaceae</taxon>
        <taxon>Mycolicibacterium</taxon>
    </lineage>
</organism>
<reference evidence="1" key="2">
    <citation type="submission" date="2020-02" db="EMBL/GenBank/DDBJ databases">
        <authorList>
            <person name="Matsumoto Y."/>
            <person name="Motooka D."/>
            <person name="Nakamura S."/>
        </authorList>
    </citation>
    <scope>NUCLEOTIDE SEQUENCE</scope>
    <source>
        <strain evidence="1">JCM 12375</strain>
    </source>
</reference>